<accession>A0AA38LDA8</accession>
<dbReference type="GO" id="GO:0000932">
    <property type="term" value="C:P-body"/>
    <property type="evidence" value="ECO:0007669"/>
    <property type="project" value="TreeGrafter"/>
</dbReference>
<dbReference type="GO" id="GO:0031087">
    <property type="term" value="P:deadenylation-independent decapping of nuclear-transcribed mRNA"/>
    <property type="evidence" value="ECO:0007669"/>
    <property type="project" value="TreeGrafter"/>
</dbReference>
<gene>
    <name evidence="4" type="ORF">KI387_025074</name>
</gene>
<dbReference type="GO" id="GO:0008047">
    <property type="term" value="F:enzyme activator activity"/>
    <property type="evidence" value="ECO:0007669"/>
    <property type="project" value="InterPro"/>
</dbReference>
<keyword evidence="2" id="KW-0963">Cytoplasm</keyword>
<organism evidence="4 5">
    <name type="scientific">Taxus chinensis</name>
    <name type="common">Chinese yew</name>
    <name type="synonym">Taxus wallichiana var. chinensis</name>
    <dbReference type="NCBI Taxonomy" id="29808"/>
    <lineage>
        <taxon>Eukaryota</taxon>
        <taxon>Viridiplantae</taxon>
        <taxon>Streptophyta</taxon>
        <taxon>Embryophyta</taxon>
        <taxon>Tracheophyta</taxon>
        <taxon>Spermatophyta</taxon>
        <taxon>Pinopsida</taxon>
        <taxon>Pinidae</taxon>
        <taxon>Conifers II</taxon>
        <taxon>Cupressales</taxon>
        <taxon>Taxaceae</taxon>
        <taxon>Taxus</taxon>
    </lineage>
</organism>
<dbReference type="PANTHER" id="PTHR16290">
    <property type="entry name" value="TRANSCRIPTION FACTOR SMIF DECAPPING ENZYME DCP1"/>
    <property type="match status" value="1"/>
</dbReference>
<keyword evidence="5" id="KW-1185">Reference proteome</keyword>
<evidence type="ECO:0000313" key="5">
    <source>
        <dbReference type="Proteomes" id="UP000824469"/>
    </source>
</evidence>
<sequence length="527" mass="58458">ISASVRCDKKTKQNTSHKNHWFWSEWILNAFSKVPPKPKVFANQSNEFQELESVPTSATIEGPLEPTSSTGTITDAPEEPLERFFSVSNVQILKHAILIPMPAPSPPLPATSVSLAPMAGRPLDISEVSSSNHATLVKPSFFVPPPLLSTSLPLSLPSAPMAPPLNPLTSLQPSLGAPLLQPFPPPAPSQSLASASSLNQGPIITRDGVRDALVRLVKELFKRLSWPFPMRQGNSQTMVILEDNSDIISAQPLWHKVKRCTEFECRDLGLKPISTLIIECPSVGDSDVTHMDMKDLKNMILSRSYEPVVEKVFSSGLFRAGGHPLSVQSTELVLMRDLNFDWFMEGITNDGSNLFDPEYRAMEFSPLPSIPWNTEESGDIMERPAIVIQRSREWFKRKRTAFIEFGGLLGLSRQVSHTSSLKASEKVLGSTHSKESSKRKNVEEEHIEDSHPKRIHKKAKIIEDPIEPLEQGEIDPSQSPILRWLPSVSSSVTESSHHVQDMIPYHAPESLPMPDVVPTPAKSFPWI</sequence>
<name>A0AA38LDA8_TAXCH</name>
<feature type="non-terminal residue" evidence="4">
    <location>
        <position position="527"/>
    </location>
</feature>
<evidence type="ECO:0000256" key="2">
    <source>
        <dbReference type="ARBA" id="ARBA00022490"/>
    </source>
</evidence>
<dbReference type="AlphaFoldDB" id="A0AA38LDA8"/>
<comment type="caution">
    <text evidence="4">The sequence shown here is derived from an EMBL/GenBank/DDBJ whole genome shotgun (WGS) entry which is preliminary data.</text>
</comment>
<proteinExistence type="predicted"/>
<protein>
    <submittedName>
        <fullName evidence="4">Uncharacterized protein</fullName>
    </submittedName>
</protein>
<dbReference type="PANTHER" id="PTHR16290:SF0">
    <property type="entry name" value="DECAPPING PROTEIN 1, ISOFORM A"/>
    <property type="match status" value="1"/>
</dbReference>
<evidence type="ECO:0000256" key="1">
    <source>
        <dbReference type="ARBA" id="ARBA00004496"/>
    </source>
</evidence>
<evidence type="ECO:0000256" key="3">
    <source>
        <dbReference type="SAM" id="MobiDB-lite"/>
    </source>
</evidence>
<dbReference type="Proteomes" id="UP000824469">
    <property type="component" value="Unassembled WGS sequence"/>
</dbReference>
<dbReference type="GO" id="GO:0000290">
    <property type="term" value="P:deadenylation-dependent decapping of nuclear-transcribed mRNA"/>
    <property type="evidence" value="ECO:0007669"/>
    <property type="project" value="InterPro"/>
</dbReference>
<dbReference type="GO" id="GO:0003729">
    <property type="term" value="F:mRNA binding"/>
    <property type="evidence" value="ECO:0007669"/>
    <property type="project" value="TreeGrafter"/>
</dbReference>
<comment type="subcellular location">
    <subcellularLocation>
        <location evidence="1">Cytoplasm</location>
    </subcellularLocation>
</comment>
<dbReference type="EMBL" id="JAHRHJ020000005">
    <property type="protein sequence ID" value="KAH9316447.1"/>
    <property type="molecule type" value="Genomic_DNA"/>
</dbReference>
<dbReference type="InterPro" id="IPR010334">
    <property type="entry name" value="Dcp1"/>
</dbReference>
<evidence type="ECO:0000313" key="4">
    <source>
        <dbReference type="EMBL" id="KAH9316447.1"/>
    </source>
</evidence>
<feature type="region of interest" description="Disordered" evidence="3">
    <location>
        <begin position="420"/>
        <end position="455"/>
    </location>
</feature>
<reference evidence="4 5" key="1">
    <citation type="journal article" date="2021" name="Nat. Plants">
        <title>The Taxus genome provides insights into paclitaxel biosynthesis.</title>
        <authorList>
            <person name="Xiong X."/>
            <person name="Gou J."/>
            <person name="Liao Q."/>
            <person name="Li Y."/>
            <person name="Zhou Q."/>
            <person name="Bi G."/>
            <person name="Li C."/>
            <person name="Du R."/>
            <person name="Wang X."/>
            <person name="Sun T."/>
            <person name="Guo L."/>
            <person name="Liang H."/>
            <person name="Lu P."/>
            <person name="Wu Y."/>
            <person name="Zhang Z."/>
            <person name="Ro D.K."/>
            <person name="Shang Y."/>
            <person name="Huang S."/>
            <person name="Yan J."/>
        </authorList>
    </citation>
    <scope>NUCLEOTIDE SEQUENCE [LARGE SCALE GENOMIC DNA]</scope>
    <source>
        <strain evidence="4">Ta-2019</strain>
    </source>
</reference>
<feature type="compositionally biased region" description="Basic and acidic residues" evidence="3">
    <location>
        <begin position="432"/>
        <end position="452"/>
    </location>
</feature>